<feature type="transmembrane region" description="Helical" evidence="7">
    <location>
        <begin position="357"/>
        <end position="379"/>
    </location>
</feature>
<feature type="transmembrane region" description="Helical" evidence="7">
    <location>
        <begin position="436"/>
        <end position="458"/>
    </location>
</feature>
<evidence type="ECO:0000256" key="3">
    <source>
        <dbReference type="ARBA" id="ARBA00016116"/>
    </source>
</evidence>
<organism evidence="9 10">
    <name type="scientific">Streptomyces ovatisporus</name>
    <dbReference type="NCBI Taxonomy" id="1128682"/>
    <lineage>
        <taxon>Bacteria</taxon>
        <taxon>Bacillati</taxon>
        <taxon>Actinomycetota</taxon>
        <taxon>Actinomycetes</taxon>
        <taxon>Kitasatosporales</taxon>
        <taxon>Streptomycetaceae</taxon>
        <taxon>Streptomyces</taxon>
    </lineage>
</organism>
<reference evidence="10" key="1">
    <citation type="journal article" date="2019" name="Int. J. Syst. Evol. Microbiol.">
        <title>The Global Catalogue of Microorganisms (GCM) 10K type strain sequencing project: providing services to taxonomists for standard genome sequencing and annotation.</title>
        <authorList>
            <consortium name="The Broad Institute Genomics Platform"/>
            <consortium name="The Broad Institute Genome Sequencing Center for Infectious Disease"/>
            <person name="Wu L."/>
            <person name="Ma J."/>
        </authorList>
    </citation>
    <scope>NUCLEOTIDE SEQUENCE [LARGE SCALE GENOMIC DNA]</scope>
    <source>
        <strain evidence="10">CGMCC 4.7357</strain>
    </source>
</reference>
<evidence type="ECO:0000256" key="2">
    <source>
        <dbReference type="ARBA" id="ARBA00012951"/>
    </source>
</evidence>
<feature type="region of interest" description="Disordered" evidence="6">
    <location>
        <begin position="516"/>
        <end position="543"/>
    </location>
</feature>
<feature type="domain" description="Cytochrome b/b6 N-terminal region profile" evidence="8">
    <location>
        <begin position="44"/>
        <end position="269"/>
    </location>
</feature>
<dbReference type="Proteomes" id="UP001595997">
    <property type="component" value="Unassembled WGS sequence"/>
</dbReference>
<feature type="compositionally biased region" description="Basic and acidic residues" evidence="6">
    <location>
        <begin position="14"/>
        <end position="31"/>
    </location>
</feature>
<evidence type="ECO:0000256" key="7">
    <source>
        <dbReference type="SAM" id="Phobius"/>
    </source>
</evidence>
<comment type="catalytic activity">
    <reaction evidence="4">
        <text>a quinol + 2 Fe(III)-[cytochrome c](out) = a quinone + 2 Fe(II)-[cytochrome c](out) + 2 H(+)(out)</text>
        <dbReference type="Rhea" id="RHEA:11484"/>
        <dbReference type="Rhea" id="RHEA-COMP:10350"/>
        <dbReference type="Rhea" id="RHEA-COMP:14399"/>
        <dbReference type="ChEBI" id="CHEBI:15378"/>
        <dbReference type="ChEBI" id="CHEBI:24646"/>
        <dbReference type="ChEBI" id="CHEBI:29033"/>
        <dbReference type="ChEBI" id="CHEBI:29034"/>
        <dbReference type="ChEBI" id="CHEBI:132124"/>
        <dbReference type="EC" id="7.1.1.8"/>
    </reaction>
</comment>
<feature type="transmembrane region" description="Helical" evidence="7">
    <location>
        <begin position="139"/>
        <end position="160"/>
    </location>
</feature>
<keyword evidence="7" id="KW-0472">Membrane</keyword>
<dbReference type="InterPro" id="IPR027387">
    <property type="entry name" value="Cytb/b6-like_sf"/>
</dbReference>
<feature type="transmembrane region" description="Helical" evidence="7">
    <location>
        <begin position="204"/>
        <end position="225"/>
    </location>
</feature>
<evidence type="ECO:0000313" key="9">
    <source>
        <dbReference type="EMBL" id="MFC4493381.1"/>
    </source>
</evidence>
<dbReference type="PANTHER" id="PTHR19271:SF16">
    <property type="entry name" value="CYTOCHROME B"/>
    <property type="match status" value="1"/>
</dbReference>
<dbReference type="EC" id="7.1.1.8" evidence="2"/>
<feature type="transmembrane region" description="Helical" evidence="7">
    <location>
        <begin position="172"/>
        <end position="192"/>
    </location>
</feature>
<feature type="compositionally biased region" description="Low complexity" evidence="6">
    <location>
        <begin position="32"/>
        <end position="42"/>
    </location>
</feature>
<evidence type="ECO:0000313" key="10">
    <source>
        <dbReference type="Proteomes" id="UP001595997"/>
    </source>
</evidence>
<dbReference type="PROSITE" id="PS51002">
    <property type="entry name" value="CYTB_NTER"/>
    <property type="match status" value="1"/>
</dbReference>
<feature type="transmembrane region" description="Helical" evidence="7">
    <location>
        <begin position="72"/>
        <end position="95"/>
    </location>
</feature>
<evidence type="ECO:0000256" key="4">
    <source>
        <dbReference type="ARBA" id="ARBA00029351"/>
    </source>
</evidence>
<evidence type="ECO:0000256" key="5">
    <source>
        <dbReference type="ARBA" id="ARBA00029568"/>
    </source>
</evidence>
<comment type="cofactor">
    <cofactor evidence="1">
        <name>heme</name>
        <dbReference type="ChEBI" id="CHEBI:30413"/>
    </cofactor>
</comment>
<protein>
    <recommendedName>
        <fullName evidence="3">Cytochrome bc1 complex cytochrome b subunit</fullName>
        <ecNumber evidence="2">7.1.1.8</ecNumber>
    </recommendedName>
    <alternativeName>
        <fullName evidence="5">Cytochrome bc1 reductase complex subunit QcrB</fullName>
    </alternativeName>
</protein>
<dbReference type="RefSeq" id="WP_386442507.1">
    <property type="nucleotide sequence ID" value="NZ_JBHSFH010000003.1"/>
</dbReference>
<dbReference type="EMBL" id="JBHSFH010000003">
    <property type="protein sequence ID" value="MFC4493381.1"/>
    <property type="molecule type" value="Genomic_DNA"/>
</dbReference>
<evidence type="ECO:0000259" key="8">
    <source>
        <dbReference type="PROSITE" id="PS51002"/>
    </source>
</evidence>
<keyword evidence="7" id="KW-1133">Transmembrane helix</keyword>
<dbReference type="InterPro" id="IPR005797">
    <property type="entry name" value="Cyt_b/b6_N"/>
</dbReference>
<comment type="caution">
    <text evidence="9">The sequence shown here is derived from an EMBL/GenBank/DDBJ whole genome shotgun (WGS) entry which is preliminary data.</text>
</comment>
<keyword evidence="10" id="KW-1185">Reference proteome</keyword>
<keyword evidence="7" id="KW-0812">Transmembrane</keyword>
<feature type="transmembrane region" description="Helical" evidence="7">
    <location>
        <begin position="407"/>
        <end position="424"/>
    </location>
</feature>
<dbReference type="Gene3D" id="1.20.810.10">
    <property type="entry name" value="Cytochrome Bc1 Complex, Chain C"/>
    <property type="match status" value="1"/>
</dbReference>
<name>A0ABV9A2S1_9ACTN</name>
<gene>
    <name evidence="9" type="ORF">ACFPA8_04435</name>
</gene>
<feature type="region of interest" description="Disordered" evidence="6">
    <location>
        <begin position="1"/>
        <end position="42"/>
    </location>
</feature>
<sequence>MLLPRRRAGSGSGRRADSVRAGRGRTGREPAEPATRAGRAAASGFRHLDDRLPAAAGGSLVRKAFPDHWSFLLGELALYSLVLLILTGTFLTFFFHPGEREIPYDGSYLPLNGVLVSEAYASTLDISFDVRGGLLIRQVHHWAALVFVSAIGVHMMRVFFTGAFRKPREINWVVGVTLFVLAVAEGFCGYSLPDDLLSGTGLRVVQSLLLSIPVVGTYLSFFLFGGEYPGEDIITRLYVTHILLIPGLLVGLVVLHLILVVHLKHTQWGGPGRTEKNVVGQPMVPQFTAKSAGLSMIVFAVPTLLGGMVQINPVWAYGPYRTDQVSTGAQPDWYVGFLEGALRLMPPFETQVWGHTFMWNVLIPTVVLPALLFLALYLYPFLEKWVTGDEAEHHLCDRPRERPTRTALGVAGITFYAVLLLAGGNDVLADVFGVSLNGLTWCFRGFLVLGPVLAFMVVKRLCLAMRAHDLERAYAGEETGEVRQGVEGRLEETRRPVSPQERYTLLMRQAPRPIEAAPVLGDGSGDGDGDGAEGRTDGRAATRTQRLRLALSRWYHEDRIE</sequence>
<dbReference type="InterPro" id="IPR016174">
    <property type="entry name" value="Di-haem_cyt_TM"/>
</dbReference>
<feature type="transmembrane region" description="Helical" evidence="7">
    <location>
        <begin position="237"/>
        <end position="261"/>
    </location>
</feature>
<accession>A0ABV9A2S1</accession>
<dbReference type="PANTHER" id="PTHR19271">
    <property type="entry name" value="CYTOCHROME B"/>
    <property type="match status" value="1"/>
</dbReference>
<dbReference type="SUPFAM" id="SSF81342">
    <property type="entry name" value="Transmembrane di-heme cytochromes"/>
    <property type="match status" value="1"/>
</dbReference>
<evidence type="ECO:0000256" key="1">
    <source>
        <dbReference type="ARBA" id="ARBA00001971"/>
    </source>
</evidence>
<dbReference type="Pfam" id="PF13631">
    <property type="entry name" value="Cytochrom_B_N_2"/>
    <property type="match status" value="1"/>
</dbReference>
<evidence type="ECO:0000256" key="6">
    <source>
        <dbReference type="SAM" id="MobiDB-lite"/>
    </source>
</evidence>
<proteinExistence type="predicted"/>